<feature type="transmembrane region" description="Helical" evidence="1">
    <location>
        <begin position="16"/>
        <end position="37"/>
    </location>
</feature>
<name>A0A7X6K6K7_9MICC</name>
<dbReference type="AlphaFoldDB" id="A0A7X6K6K7"/>
<feature type="transmembrane region" description="Helical" evidence="1">
    <location>
        <begin position="57"/>
        <end position="80"/>
    </location>
</feature>
<keyword evidence="1" id="KW-0812">Transmembrane</keyword>
<gene>
    <name evidence="2" type="ORF">HGG74_15880</name>
</gene>
<dbReference type="Proteomes" id="UP000544090">
    <property type="component" value="Unassembled WGS sequence"/>
</dbReference>
<evidence type="ECO:0000313" key="2">
    <source>
        <dbReference type="EMBL" id="NKX55989.1"/>
    </source>
</evidence>
<keyword evidence="3" id="KW-1185">Reference proteome</keyword>
<sequence>MQSDEMFRGQKHAQTSLIFGIIGLFFLGVVFGPLAIVQANKAEALKQPATAGKVLGWIDTIFGVISIIIFIVMMGGMFAAMGS</sequence>
<proteinExistence type="predicted"/>
<keyword evidence="1" id="KW-0472">Membrane</keyword>
<organism evidence="2 3">
    <name type="scientific">Arthrobacter mobilis</name>
    <dbReference type="NCBI Taxonomy" id="2724944"/>
    <lineage>
        <taxon>Bacteria</taxon>
        <taxon>Bacillati</taxon>
        <taxon>Actinomycetota</taxon>
        <taxon>Actinomycetes</taxon>
        <taxon>Micrococcales</taxon>
        <taxon>Micrococcaceae</taxon>
        <taxon>Arthrobacter</taxon>
    </lineage>
</organism>
<keyword evidence="1" id="KW-1133">Transmembrane helix</keyword>
<comment type="caution">
    <text evidence="2">The sequence shown here is derived from an EMBL/GenBank/DDBJ whole genome shotgun (WGS) entry which is preliminary data.</text>
</comment>
<protein>
    <recommendedName>
        <fullName evidence="4">DUF4190 domain-containing protein</fullName>
    </recommendedName>
</protein>
<evidence type="ECO:0000313" key="3">
    <source>
        <dbReference type="Proteomes" id="UP000544090"/>
    </source>
</evidence>
<reference evidence="2 3" key="1">
    <citation type="submission" date="2020-04" db="EMBL/GenBank/DDBJ databases">
        <title>Arthrobacter sp. nov.</title>
        <authorList>
            <person name="Liu S."/>
        </authorList>
    </citation>
    <scope>NUCLEOTIDE SEQUENCE [LARGE SCALE GENOMIC DNA]</scope>
    <source>
        <strain evidence="2 3">E918</strain>
    </source>
</reference>
<dbReference type="EMBL" id="JAAZSQ010000018">
    <property type="protein sequence ID" value="NKX55989.1"/>
    <property type="molecule type" value="Genomic_DNA"/>
</dbReference>
<evidence type="ECO:0000256" key="1">
    <source>
        <dbReference type="SAM" id="Phobius"/>
    </source>
</evidence>
<evidence type="ECO:0008006" key="4">
    <source>
        <dbReference type="Google" id="ProtNLM"/>
    </source>
</evidence>
<accession>A0A7X6K6K7</accession>